<dbReference type="EMBL" id="JBHLUE010000016">
    <property type="protein sequence ID" value="MFC0566180.1"/>
    <property type="molecule type" value="Genomic_DNA"/>
</dbReference>
<evidence type="ECO:0000313" key="3">
    <source>
        <dbReference type="Proteomes" id="UP001589894"/>
    </source>
</evidence>
<proteinExistence type="predicted"/>
<gene>
    <name evidence="2" type="ORF">ACFFHU_18820</name>
</gene>
<evidence type="ECO:0000256" key="1">
    <source>
        <dbReference type="SAM" id="Phobius"/>
    </source>
</evidence>
<evidence type="ECO:0000313" key="2">
    <source>
        <dbReference type="EMBL" id="MFC0566180.1"/>
    </source>
</evidence>
<reference evidence="2 3" key="1">
    <citation type="submission" date="2024-09" db="EMBL/GenBank/DDBJ databases">
        <authorList>
            <person name="Sun Q."/>
            <person name="Mori K."/>
        </authorList>
    </citation>
    <scope>NUCLEOTIDE SEQUENCE [LARGE SCALE GENOMIC DNA]</scope>
    <source>
        <strain evidence="2 3">TBRC 2205</strain>
    </source>
</reference>
<comment type="caution">
    <text evidence="2">The sequence shown here is derived from an EMBL/GenBank/DDBJ whole genome shotgun (WGS) entry which is preliminary data.</text>
</comment>
<dbReference type="Proteomes" id="UP001589894">
    <property type="component" value="Unassembled WGS sequence"/>
</dbReference>
<protein>
    <submittedName>
        <fullName evidence="2">Uncharacterized protein</fullName>
    </submittedName>
</protein>
<keyword evidence="1" id="KW-1133">Transmembrane helix</keyword>
<accession>A0ABV6NZG9</accession>
<name>A0ABV6NZG9_9ACTN</name>
<dbReference type="RefSeq" id="WP_377340663.1">
    <property type="nucleotide sequence ID" value="NZ_JBHLUE010000016.1"/>
</dbReference>
<keyword evidence="1" id="KW-0472">Membrane</keyword>
<feature type="transmembrane region" description="Helical" evidence="1">
    <location>
        <begin position="32"/>
        <end position="52"/>
    </location>
</feature>
<keyword evidence="1" id="KW-0812">Transmembrane</keyword>
<keyword evidence="3" id="KW-1185">Reference proteome</keyword>
<sequence length="55" mass="5309">MGTILVVALFALAGALLGGAVSMHRQGAGKGAVALVSVLALLATAGGLTWLFGES</sequence>
<organism evidence="2 3">
    <name type="scientific">Plantactinospora siamensis</name>
    <dbReference type="NCBI Taxonomy" id="555372"/>
    <lineage>
        <taxon>Bacteria</taxon>
        <taxon>Bacillati</taxon>
        <taxon>Actinomycetota</taxon>
        <taxon>Actinomycetes</taxon>
        <taxon>Micromonosporales</taxon>
        <taxon>Micromonosporaceae</taxon>
        <taxon>Plantactinospora</taxon>
    </lineage>
</organism>